<reference evidence="1" key="1">
    <citation type="journal article" date="2022" name="Int. J. Mol. Sci.">
        <title>Draft Genome of Tanacetum Coccineum: Genomic Comparison of Closely Related Tanacetum-Family Plants.</title>
        <authorList>
            <person name="Yamashiro T."/>
            <person name="Shiraishi A."/>
            <person name="Nakayama K."/>
            <person name="Satake H."/>
        </authorList>
    </citation>
    <scope>NUCLEOTIDE SEQUENCE</scope>
</reference>
<gene>
    <name evidence="1" type="ORF">Tco_1005828</name>
</gene>
<name>A0ABQ5FH73_9ASTR</name>
<accession>A0ABQ5FH73</accession>
<keyword evidence="2" id="KW-1185">Reference proteome</keyword>
<proteinExistence type="predicted"/>
<evidence type="ECO:0000313" key="2">
    <source>
        <dbReference type="Proteomes" id="UP001151760"/>
    </source>
</evidence>
<sequence>MAGSLEILFTSTSFRFGLIPVVVKHITPDALSSVFIEFMESSLCVVGPYRMRRGLDNSAGSPRILLVIL</sequence>
<protein>
    <submittedName>
        <fullName evidence="1">Uncharacterized protein</fullName>
    </submittedName>
</protein>
<evidence type="ECO:0000313" key="1">
    <source>
        <dbReference type="EMBL" id="GJT62295.1"/>
    </source>
</evidence>
<dbReference type="Proteomes" id="UP001151760">
    <property type="component" value="Unassembled WGS sequence"/>
</dbReference>
<comment type="caution">
    <text evidence="1">The sequence shown here is derived from an EMBL/GenBank/DDBJ whole genome shotgun (WGS) entry which is preliminary data.</text>
</comment>
<reference evidence="1" key="2">
    <citation type="submission" date="2022-01" db="EMBL/GenBank/DDBJ databases">
        <authorList>
            <person name="Yamashiro T."/>
            <person name="Shiraishi A."/>
            <person name="Satake H."/>
            <person name="Nakayama K."/>
        </authorList>
    </citation>
    <scope>NUCLEOTIDE SEQUENCE</scope>
</reference>
<organism evidence="1 2">
    <name type="scientific">Tanacetum coccineum</name>
    <dbReference type="NCBI Taxonomy" id="301880"/>
    <lineage>
        <taxon>Eukaryota</taxon>
        <taxon>Viridiplantae</taxon>
        <taxon>Streptophyta</taxon>
        <taxon>Embryophyta</taxon>
        <taxon>Tracheophyta</taxon>
        <taxon>Spermatophyta</taxon>
        <taxon>Magnoliopsida</taxon>
        <taxon>eudicotyledons</taxon>
        <taxon>Gunneridae</taxon>
        <taxon>Pentapetalae</taxon>
        <taxon>asterids</taxon>
        <taxon>campanulids</taxon>
        <taxon>Asterales</taxon>
        <taxon>Asteraceae</taxon>
        <taxon>Asteroideae</taxon>
        <taxon>Anthemideae</taxon>
        <taxon>Anthemidinae</taxon>
        <taxon>Tanacetum</taxon>
    </lineage>
</organism>
<dbReference type="EMBL" id="BQNB010017364">
    <property type="protein sequence ID" value="GJT62295.1"/>
    <property type="molecule type" value="Genomic_DNA"/>
</dbReference>